<dbReference type="EMBL" id="JAGTJQ010000003">
    <property type="protein sequence ID" value="KAH7035190.1"/>
    <property type="molecule type" value="Genomic_DNA"/>
</dbReference>
<dbReference type="GO" id="GO:0010468">
    <property type="term" value="P:regulation of gene expression"/>
    <property type="evidence" value="ECO:0007669"/>
    <property type="project" value="TreeGrafter"/>
</dbReference>
<feature type="compositionally biased region" description="Low complexity" evidence="4">
    <location>
        <begin position="229"/>
        <end position="247"/>
    </location>
</feature>
<evidence type="ECO:0000256" key="4">
    <source>
        <dbReference type="SAM" id="MobiDB-lite"/>
    </source>
</evidence>
<dbReference type="PROSITE" id="PS50118">
    <property type="entry name" value="HMG_BOX_2"/>
    <property type="match status" value="1"/>
</dbReference>
<dbReference type="OrthoDB" id="1919336at2759"/>
<dbReference type="InterPro" id="IPR036910">
    <property type="entry name" value="HMG_box_dom_sf"/>
</dbReference>
<dbReference type="GO" id="GO:0003677">
    <property type="term" value="F:DNA binding"/>
    <property type="evidence" value="ECO:0007669"/>
    <property type="project" value="UniProtKB-UniRule"/>
</dbReference>
<accession>A0A9P9BST9</accession>
<dbReference type="SUPFAM" id="SSF47769">
    <property type="entry name" value="SAM/Pointed domain"/>
    <property type="match status" value="1"/>
</dbReference>
<dbReference type="RefSeq" id="XP_046015283.1">
    <property type="nucleotide sequence ID" value="XM_046158339.1"/>
</dbReference>
<dbReference type="InterPro" id="IPR009071">
    <property type="entry name" value="HMG_box_dom"/>
</dbReference>
<reference evidence="7" key="1">
    <citation type="journal article" date="2021" name="Nat. Commun.">
        <title>Genetic determinants of endophytism in the Arabidopsis root mycobiome.</title>
        <authorList>
            <person name="Mesny F."/>
            <person name="Miyauchi S."/>
            <person name="Thiergart T."/>
            <person name="Pickel B."/>
            <person name="Atanasova L."/>
            <person name="Karlsson M."/>
            <person name="Huettel B."/>
            <person name="Barry K.W."/>
            <person name="Haridas S."/>
            <person name="Chen C."/>
            <person name="Bauer D."/>
            <person name="Andreopoulos W."/>
            <person name="Pangilinan J."/>
            <person name="LaButti K."/>
            <person name="Riley R."/>
            <person name="Lipzen A."/>
            <person name="Clum A."/>
            <person name="Drula E."/>
            <person name="Henrissat B."/>
            <person name="Kohler A."/>
            <person name="Grigoriev I.V."/>
            <person name="Martin F.M."/>
            <person name="Hacquard S."/>
        </authorList>
    </citation>
    <scope>NUCLEOTIDE SEQUENCE</scope>
    <source>
        <strain evidence="7">MPI-CAGE-CH-0230</strain>
    </source>
</reference>
<sequence length="305" mass="34169">MTSSLELIFGELGLSQYLDTFVDQGFDTWETILDITESDLDALGVKLGHRRKLQRRIANSRGLGAQVSLVSPARQSIEDGRVDSGRPDVVPKNDARDGSSSTKRKYRRHPKPDENAPERPPSAYVLFSNKMREDLKGRQLTFTEIAKLVGENWQSLTRAEREPYETQAQEDKERYNRELADYKKTADYEKYCEYLNDFRKRQAIQTQEKDAAKRLKAESSESNRASATSGSMGSAEHGSGSESAHGSEPPPSRQQRFGSTTSEFVPSANGFGKISYADEPMTTASLTSDNLARNRTRSSNDICIH</sequence>
<evidence type="ECO:0000313" key="8">
    <source>
        <dbReference type="Proteomes" id="UP000756346"/>
    </source>
</evidence>
<dbReference type="GeneID" id="70187885"/>
<name>A0A9P9BST9_9PEZI</name>
<feature type="region of interest" description="Disordered" evidence="4">
    <location>
        <begin position="209"/>
        <end position="305"/>
    </location>
</feature>
<evidence type="ECO:0000259" key="6">
    <source>
        <dbReference type="PROSITE" id="PS50118"/>
    </source>
</evidence>
<evidence type="ECO:0000313" key="7">
    <source>
        <dbReference type="EMBL" id="KAH7035190.1"/>
    </source>
</evidence>
<dbReference type="Proteomes" id="UP000756346">
    <property type="component" value="Unassembled WGS sequence"/>
</dbReference>
<evidence type="ECO:0000256" key="3">
    <source>
        <dbReference type="PROSITE-ProRule" id="PRU00267"/>
    </source>
</evidence>
<dbReference type="Pfam" id="PF00505">
    <property type="entry name" value="HMG_box"/>
    <property type="match status" value="1"/>
</dbReference>
<comment type="caution">
    <text evidence="7">The sequence shown here is derived from an EMBL/GenBank/DDBJ whole genome shotgun (WGS) entry which is preliminary data.</text>
</comment>
<gene>
    <name evidence="7" type="ORF">B0I36DRAFT_360599</name>
</gene>
<proteinExistence type="predicted"/>
<feature type="domain" description="HMG box" evidence="6">
    <location>
        <begin position="117"/>
        <end position="183"/>
    </location>
</feature>
<dbReference type="PANTHER" id="PTHR46040">
    <property type="entry name" value="HIGH MOBILITY GROUP PROTEIN 2"/>
    <property type="match status" value="1"/>
</dbReference>
<dbReference type="SMART" id="SM00398">
    <property type="entry name" value="HMG"/>
    <property type="match status" value="1"/>
</dbReference>
<evidence type="ECO:0000256" key="1">
    <source>
        <dbReference type="ARBA" id="ARBA00023125"/>
    </source>
</evidence>
<feature type="compositionally biased region" description="Polar residues" evidence="4">
    <location>
        <begin position="253"/>
        <end position="264"/>
    </location>
</feature>
<keyword evidence="1 3" id="KW-0238">DNA-binding</keyword>
<feature type="region of interest" description="Disordered" evidence="4">
    <location>
        <begin position="74"/>
        <end position="122"/>
    </location>
</feature>
<feature type="DNA-binding region" description="HMG box" evidence="3">
    <location>
        <begin position="117"/>
        <end position="183"/>
    </location>
</feature>
<feature type="compositionally biased region" description="Basic and acidic residues" evidence="4">
    <location>
        <begin position="209"/>
        <end position="221"/>
    </location>
</feature>
<feature type="compositionally biased region" description="Polar residues" evidence="4">
    <location>
        <begin position="282"/>
        <end position="305"/>
    </location>
</feature>
<dbReference type="SUPFAM" id="SSF47095">
    <property type="entry name" value="HMG-box"/>
    <property type="match status" value="1"/>
</dbReference>
<feature type="domain" description="SAM" evidence="5">
    <location>
        <begin position="1"/>
        <end position="45"/>
    </location>
</feature>
<dbReference type="InterPro" id="IPR051965">
    <property type="entry name" value="ChromReg_NeuronalGeneExpr"/>
</dbReference>
<dbReference type="SMART" id="SM00454">
    <property type="entry name" value="SAM"/>
    <property type="match status" value="1"/>
</dbReference>
<protein>
    <submittedName>
        <fullName evidence="7">High mobility group box domain-containing protein</fullName>
    </submittedName>
</protein>
<dbReference type="PANTHER" id="PTHR46040:SF3">
    <property type="entry name" value="HIGH MOBILITY GROUP PROTEIN 2"/>
    <property type="match status" value="1"/>
</dbReference>
<dbReference type="InterPro" id="IPR001660">
    <property type="entry name" value="SAM"/>
</dbReference>
<evidence type="ECO:0000256" key="2">
    <source>
        <dbReference type="ARBA" id="ARBA00023242"/>
    </source>
</evidence>
<dbReference type="AlphaFoldDB" id="A0A9P9BST9"/>
<evidence type="ECO:0000259" key="5">
    <source>
        <dbReference type="PROSITE" id="PS50105"/>
    </source>
</evidence>
<organism evidence="7 8">
    <name type="scientific">Microdochium trichocladiopsis</name>
    <dbReference type="NCBI Taxonomy" id="1682393"/>
    <lineage>
        <taxon>Eukaryota</taxon>
        <taxon>Fungi</taxon>
        <taxon>Dikarya</taxon>
        <taxon>Ascomycota</taxon>
        <taxon>Pezizomycotina</taxon>
        <taxon>Sordariomycetes</taxon>
        <taxon>Xylariomycetidae</taxon>
        <taxon>Xylariales</taxon>
        <taxon>Microdochiaceae</taxon>
        <taxon>Microdochium</taxon>
    </lineage>
</organism>
<dbReference type="Pfam" id="PF00536">
    <property type="entry name" value="SAM_1"/>
    <property type="match status" value="1"/>
</dbReference>
<dbReference type="Gene3D" id="1.10.150.50">
    <property type="entry name" value="Transcription Factor, Ets-1"/>
    <property type="match status" value="1"/>
</dbReference>
<keyword evidence="8" id="KW-1185">Reference proteome</keyword>
<dbReference type="Gene3D" id="1.10.30.10">
    <property type="entry name" value="High mobility group box domain"/>
    <property type="match status" value="1"/>
</dbReference>
<dbReference type="InterPro" id="IPR013761">
    <property type="entry name" value="SAM/pointed_sf"/>
</dbReference>
<feature type="compositionally biased region" description="Basic and acidic residues" evidence="4">
    <location>
        <begin position="76"/>
        <end position="97"/>
    </location>
</feature>
<dbReference type="PROSITE" id="PS50105">
    <property type="entry name" value="SAM_DOMAIN"/>
    <property type="match status" value="1"/>
</dbReference>
<dbReference type="GO" id="GO:0005634">
    <property type="term" value="C:nucleus"/>
    <property type="evidence" value="ECO:0007669"/>
    <property type="project" value="UniProtKB-UniRule"/>
</dbReference>
<keyword evidence="2 3" id="KW-0539">Nucleus</keyword>